<feature type="compositionally biased region" description="Polar residues" evidence="3">
    <location>
        <begin position="416"/>
        <end position="432"/>
    </location>
</feature>
<proteinExistence type="predicted"/>
<evidence type="ECO:0000259" key="5">
    <source>
        <dbReference type="PROSITE" id="PS50110"/>
    </source>
</evidence>
<evidence type="ECO:0000256" key="3">
    <source>
        <dbReference type="SAM" id="MobiDB-lite"/>
    </source>
</evidence>
<dbReference type="PROSITE" id="PS50110">
    <property type="entry name" value="RESPONSE_REGULATORY"/>
    <property type="match status" value="1"/>
</dbReference>
<evidence type="ECO:0000256" key="2">
    <source>
        <dbReference type="PROSITE-ProRule" id="PRU00169"/>
    </source>
</evidence>
<dbReference type="SUPFAM" id="SSF55781">
    <property type="entry name" value="GAF domain-like"/>
    <property type="match status" value="1"/>
</dbReference>
<feature type="compositionally biased region" description="Polar residues" evidence="3">
    <location>
        <begin position="1115"/>
        <end position="1139"/>
    </location>
</feature>
<dbReference type="PANTHER" id="PTHR43719:SF11">
    <property type="entry name" value="HISTIDINE KINASE_RESPONSE REGULATOR, PUTATIVE-RELATED"/>
    <property type="match status" value="1"/>
</dbReference>
<dbReference type="InterPro" id="IPR036890">
    <property type="entry name" value="HATPase_C_sf"/>
</dbReference>
<dbReference type="Gene3D" id="3.30.565.10">
    <property type="entry name" value="Histidine kinase-like ATPase, C-terminal domain"/>
    <property type="match status" value="1"/>
</dbReference>
<feature type="compositionally biased region" description="Basic and acidic residues" evidence="3">
    <location>
        <begin position="360"/>
        <end position="389"/>
    </location>
</feature>
<feature type="compositionally biased region" description="Polar residues" evidence="3">
    <location>
        <begin position="348"/>
        <end position="359"/>
    </location>
</feature>
<dbReference type="SUPFAM" id="SSF55874">
    <property type="entry name" value="ATPase domain of HSP90 chaperone/DNA topoisomerase II/histidine kinase"/>
    <property type="match status" value="1"/>
</dbReference>
<feature type="domain" description="Histidine kinase" evidence="4">
    <location>
        <begin position="672"/>
        <end position="934"/>
    </location>
</feature>
<feature type="region of interest" description="Disordered" evidence="3">
    <location>
        <begin position="307"/>
        <end position="432"/>
    </location>
</feature>
<dbReference type="InterPro" id="IPR050956">
    <property type="entry name" value="2C_system_His_kinase"/>
</dbReference>
<dbReference type="PROSITE" id="PS50109">
    <property type="entry name" value="HIS_KIN"/>
    <property type="match status" value="1"/>
</dbReference>
<dbReference type="SUPFAM" id="SSF47384">
    <property type="entry name" value="Homodimeric domain of signal transducing histidine kinase"/>
    <property type="match status" value="1"/>
</dbReference>
<feature type="non-terminal residue" evidence="6">
    <location>
        <position position="1"/>
    </location>
</feature>
<evidence type="ECO:0000313" key="7">
    <source>
        <dbReference type="Proteomes" id="UP000308724"/>
    </source>
</evidence>
<dbReference type="Gene3D" id="1.10.287.130">
    <property type="match status" value="1"/>
</dbReference>
<dbReference type="CDD" id="cd17546">
    <property type="entry name" value="REC_hyHK_CKI1_RcsC-like"/>
    <property type="match status" value="1"/>
</dbReference>
<keyword evidence="1 2" id="KW-0597">Phosphoprotein</keyword>
<comment type="caution">
    <text evidence="6">The sequence shown here is derived from an EMBL/GenBank/DDBJ whole genome shotgun (WGS) entry which is preliminary data.</text>
</comment>
<reference evidence="6 7" key="1">
    <citation type="submission" date="2018-10" db="EMBL/GenBank/DDBJ databases">
        <title>Fifty Aureobasidium pullulans genomes reveal a recombining polyextremotolerant generalist.</title>
        <authorList>
            <person name="Gostincar C."/>
            <person name="Turk M."/>
            <person name="Zajc J."/>
            <person name="Gunde-Cimerman N."/>
        </authorList>
    </citation>
    <scope>NUCLEOTIDE SEQUENCE [LARGE SCALE GENOMIC DNA]</scope>
    <source>
        <strain evidence="6 7">EXF-1645</strain>
    </source>
</reference>
<evidence type="ECO:0000313" key="6">
    <source>
        <dbReference type="EMBL" id="TIA36980.1"/>
    </source>
</evidence>
<dbReference type="PANTHER" id="PTHR43719">
    <property type="entry name" value="TWO-COMPONENT HISTIDINE KINASE"/>
    <property type="match status" value="1"/>
</dbReference>
<dbReference type="EMBL" id="QZBZ01000092">
    <property type="protein sequence ID" value="TIA36980.1"/>
    <property type="molecule type" value="Genomic_DNA"/>
</dbReference>
<dbReference type="SMART" id="SM00448">
    <property type="entry name" value="REC"/>
    <property type="match status" value="1"/>
</dbReference>
<dbReference type="InterPro" id="IPR003661">
    <property type="entry name" value="HisK_dim/P_dom"/>
</dbReference>
<dbReference type="Proteomes" id="UP000308724">
    <property type="component" value="Unassembled WGS sequence"/>
</dbReference>
<dbReference type="CDD" id="cd00082">
    <property type="entry name" value="HisKA"/>
    <property type="match status" value="1"/>
</dbReference>
<evidence type="ECO:0000259" key="4">
    <source>
        <dbReference type="PROSITE" id="PS50109"/>
    </source>
</evidence>
<dbReference type="Gene3D" id="3.40.50.2300">
    <property type="match status" value="1"/>
</dbReference>
<dbReference type="Pfam" id="PF00072">
    <property type="entry name" value="Response_reg"/>
    <property type="match status" value="1"/>
</dbReference>
<protein>
    <submittedName>
        <fullName evidence="6">Uncharacterized protein</fullName>
    </submittedName>
</protein>
<evidence type="ECO:0000256" key="1">
    <source>
        <dbReference type="ARBA" id="ARBA00022553"/>
    </source>
</evidence>
<feature type="modified residue" description="4-aspartylphosphate" evidence="2">
    <location>
        <position position="1221"/>
    </location>
</feature>
<dbReference type="PRINTS" id="PR00344">
    <property type="entry name" value="BCTRLSENSOR"/>
</dbReference>
<dbReference type="InterPro" id="IPR011006">
    <property type="entry name" value="CheY-like_superfamily"/>
</dbReference>
<accession>A0A4T0BQI3</accession>
<feature type="compositionally biased region" description="Low complexity" evidence="3">
    <location>
        <begin position="556"/>
        <end position="568"/>
    </location>
</feature>
<organism evidence="6 7">
    <name type="scientific">Aureobasidium pullulans</name>
    <name type="common">Black yeast</name>
    <name type="synonym">Pullularia pullulans</name>
    <dbReference type="NCBI Taxonomy" id="5580"/>
    <lineage>
        <taxon>Eukaryota</taxon>
        <taxon>Fungi</taxon>
        <taxon>Dikarya</taxon>
        <taxon>Ascomycota</taxon>
        <taxon>Pezizomycotina</taxon>
        <taxon>Dothideomycetes</taxon>
        <taxon>Dothideomycetidae</taxon>
        <taxon>Dothideales</taxon>
        <taxon>Saccotheciaceae</taxon>
        <taxon>Aureobasidium</taxon>
    </lineage>
</organism>
<feature type="region of interest" description="Disordered" evidence="3">
    <location>
        <begin position="551"/>
        <end position="589"/>
    </location>
</feature>
<feature type="compositionally biased region" description="Polar residues" evidence="3">
    <location>
        <begin position="315"/>
        <end position="326"/>
    </location>
</feature>
<dbReference type="InterPro" id="IPR005467">
    <property type="entry name" value="His_kinase_dom"/>
</dbReference>
<feature type="domain" description="Response regulatory" evidence="5">
    <location>
        <begin position="1170"/>
        <end position="1291"/>
    </location>
</feature>
<dbReference type="SMART" id="SM00388">
    <property type="entry name" value="HisKA"/>
    <property type="match status" value="1"/>
</dbReference>
<sequence length="1293" mass="141074">SQLKSPVTITTRLAVAEHREFEAPYEITGTCRIMGADNPVEPPPLNRHSSKQSESLVFSRRTEPTREHTFQHTVIPHLDFASVDTASPQGSNDTALAAFAQLGALRLNAARCFVSLVSSSTEYVLAESTRTLSLQYDGTHDKSDGLFLGTSAFPRSEAITQTAMREWRRATAPRPSPPSDMHYYTQGCSDNWLIVSDATLEDQYSKLPFLRAFSATPVRFLCAVPIRSSLGSVLGTYLVVDEKPRYGLSVAEMSFLDDMSRTIAKHFDVVAASARQQRAEKLIQGIGLFNTGKDSLRAWWLTQDNEKSGRARGTQDMTEAGKTSQKARLDRALGPDNSPEDYERRSTRSASVQGAPNDTSVKDFADGKNDDRGNRGDRGEKSDGQEKSRSRTQTTSSEKHSASSQGGLHRADSKTQRTPNSKKSSTFNLEAEVQSSYARASNLLREALDAEGVLFLDASMAYTLDSVTAAIYETSATSGTSAPSTSEMELESTDTAMDKTKISTCKVLGFSTRAKSSLKGFLPSKNHLGLSRSFQRQLMKRYPGGNIFNYAETGESHSSSGEEGSSGEPAQGVPLNASTGKPKSSRSRSAKDGVVLSGIFPGVSSVIFLPIWNASSSRFSATVMLWDTTPLRHFDKAEDVTYLRAFSNSIMAEMNRLETMAADQAKSSFISSVSHELRSPLHGVLGGVEFLEESNLDSFQKDMARSIKMAGITLLDTVNNILDYVKIENDGQQQTRHYKAGLERKSSNAILDHGHELMNLSKLTEDVVDTVITAKRFEALATSIEPSSNSTDTDNAPSPVSVSLVMYQLPHWWIRLSPGAWTRILTNLVGNALKYTKQGSVRISINVEDIVETTEDADRRPIVLVIEDTGIGMSSEFLQTGLYTPFQQADSHVNGTGLGLSIVKSLLAGLDGKIWITSEPGRGTRVQVNCLVDFVKDPPSSTGSDDELAGAFAALHQQRICLLTAGEETTDRLSAVRNDFSEVCVAGLNATPSLVSFADSKNLGDFNVVVDTDLIAQQKQDPTYLEHLSRSATSSHRLIVLSSSIHDDTTARTRQIMGKFCTLVSQPLGPRKIARAITRSMEVSSTPLGAQGSELNPARGFYSPQSGRPDGRWSEMSQLPSANDRNTTPPAPSLESNDSYFPGIQVNKSQRTETPETPSTELPDGSPPKSILLVEDNEINMKLLVATVKRLKLPYRCAQNGLIALETYTANPSSFFLMLMDMSMPVMDGFKATTQIRAFEKRGKLQRCRIVALTGVTGDRAKKDAMASGVDEFMAKPISMKQVSRIVEGLRDG</sequence>
<dbReference type="GO" id="GO:0000155">
    <property type="term" value="F:phosphorelay sensor kinase activity"/>
    <property type="evidence" value="ECO:0007669"/>
    <property type="project" value="InterPro"/>
</dbReference>
<dbReference type="InterPro" id="IPR003594">
    <property type="entry name" value="HATPase_dom"/>
</dbReference>
<dbReference type="InterPro" id="IPR004358">
    <property type="entry name" value="Sig_transdc_His_kin-like_C"/>
</dbReference>
<feature type="region of interest" description="Disordered" evidence="3">
    <location>
        <begin position="1084"/>
        <end position="1169"/>
    </location>
</feature>
<dbReference type="SMART" id="SM00387">
    <property type="entry name" value="HATPase_c"/>
    <property type="match status" value="1"/>
</dbReference>
<feature type="compositionally biased region" description="Polar residues" evidence="3">
    <location>
        <begin position="391"/>
        <end position="406"/>
    </location>
</feature>
<dbReference type="InterPro" id="IPR001789">
    <property type="entry name" value="Sig_transdc_resp-reg_receiver"/>
</dbReference>
<name>A0A4T0BQI3_AURPU</name>
<dbReference type="Pfam" id="PF00512">
    <property type="entry name" value="HisKA"/>
    <property type="match status" value="1"/>
</dbReference>
<dbReference type="SUPFAM" id="SSF52172">
    <property type="entry name" value="CheY-like"/>
    <property type="match status" value="1"/>
</dbReference>
<dbReference type="Pfam" id="PF02518">
    <property type="entry name" value="HATPase_c"/>
    <property type="match status" value="1"/>
</dbReference>
<gene>
    <name evidence="6" type="ORF">D6C78_05066</name>
</gene>
<dbReference type="InterPro" id="IPR036097">
    <property type="entry name" value="HisK_dim/P_sf"/>
</dbReference>